<dbReference type="InterPro" id="IPR036047">
    <property type="entry name" value="F-box-like_dom_sf"/>
</dbReference>
<dbReference type="PROSITE" id="PS50181">
    <property type="entry name" value="FBOX"/>
    <property type="match status" value="1"/>
</dbReference>
<feature type="domain" description="F-box" evidence="1">
    <location>
        <begin position="1"/>
        <end position="48"/>
    </location>
</feature>
<evidence type="ECO:0000259" key="1">
    <source>
        <dbReference type="PROSITE" id="PS50181"/>
    </source>
</evidence>
<dbReference type="AlphaFoldDB" id="A0A165HS11"/>
<proteinExistence type="predicted"/>
<evidence type="ECO:0000313" key="3">
    <source>
        <dbReference type="Proteomes" id="UP000077266"/>
    </source>
</evidence>
<dbReference type="InterPro" id="IPR001810">
    <property type="entry name" value="F-box_dom"/>
</dbReference>
<sequence>MLTLATLPDDALGTIMHFLDGPALEALSETSRRLRTFTAASRAIWIQALQSVYLARGAAPPDLRVLFSLPTKELRRRTTQSHRALHNFVNIAGL</sequence>
<reference evidence="2 3" key="1">
    <citation type="journal article" date="2016" name="Mol. Biol. Evol.">
        <title>Comparative Genomics of Early-Diverging Mushroom-Forming Fungi Provides Insights into the Origins of Lignocellulose Decay Capabilities.</title>
        <authorList>
            <person name="Nagy L.G."/>
            <person name="Riley R."/>
            <person name="Tritt A."/>
            <person name="Adam C."/>
            <person name="Daum C."/>
            <person name="Floudas D."/>
            <person name="Sun H."/>
            <person name="Yadav J.S."/>
            <person name="Pangilinan J."/>
            <person name="Larsson K.H."/>
            <person name="Matsuura K."/>
            <person name="Barry K."/>
            <person name="Labutti K."/>
            <person name="Kuo R."/>
            <person name="Ohm R.A."/>
            <person name="Bhattacharya S.S."/>
            <person name="Shirouzu T."/>
            <person name="Yoshinaga Y."/>
            <person name="Martin F.M."/>
            <person name="Grigoriev I.V."/>
            <person name="Hibbett D.S."/>
        </authorList>
    </citation>
    <scope>NUCLEOTIDE SEQUENCE [LARGE SCALE GENOMIC DNA]</scope>
    <source>
        <strain evidence="2 3">HHB12029</strain>
    </source>
</reference>
<organism evidence="2 3">
    <name type="scientific">Exidia glandulosa HHB12029</name>
    <dbReference type="NCBI Taxonomy" id="1314781"/>
    <lineage>
        <taxon>Eukaryota</taxon>
        <taxon>Fungi</taxon>
        <taxon>Dikarya</taxon>
        <taxon>Basidiomycota</taxon>
        <taxon>Agaricomycotina</taxon>
        <taxon>Agaricomycetes</taxon>
        <taxon>Auriculariales</taxon>
        <taxon>Exidiaceae</taxon>
        <taxon>Exidia</taxon>
    </lineage>
</organism>
<keyword evidence="3" id="KW-1185">Reference proteome</keyword>
<dbReference type="SUPFAM" id="SSF81383">
    <property type="entry name" value="F-box domain"/>
    <property type="match status" value="1"/>
</dbReference>
<gene>
    <name evidence="2" type="ORF">EXIGLDRAFT_718368</name>
</gene>
<name>A0A165HS11_EXIGL</name>
<evidence type="ECO:0000313" key="2">
    <source>
        <dbReference type="EMBL" id="KZV92380.1"/>
    </source>
</evidence>
<dbReference type="EMBL" id="KV426009">
    <property type="protein sequence ID" value="KZV92380.1"/>
    <property type="molecule type" value="Genomic_DNA"/>
</dbReference>
<dbReference type="Proteomes" id="UP000077266">
    <property type="component" value="Unassembled WGS sequence"/>
</dbReference>
<accession>A0A165HS11</accession>
<protein>
    <recommendedName>
        <fullName evidence="1">F-box domain-containing protein</fullName>
    </recommendedName>
</protein>
<dbReference type="InParanoid" id="A0A165HS11"/>